<evidence type="ECO:0000313" key="1">
    <source>
        <dbReference type="EMBL" id="EPS65253.1"/>
    </source>
</evidence>
<comment type="caution">
    <text evidence="1">The sequence shown here is derived from an EMBL/GenBank/DDBJ whole genome shotgun (WGS) entry which is preliminary data.</text>
</comment>
<name>S8DQ67_9LAMI</name>
<protein>
    <recommendedName>
        <fullName evidence="3">MAPK kinase substrate protein</fullName>
    </recommendedName>
</protein>
<feature type="non-terminal residue" evidence="1">
    <location>
        <position position="104"/>
    </location>
</feature>
<evidence type="ECO:0000313" key="2">
    <source>
        <dbReference type="Proteomes" id="UP000015453"/>
    </source>
</evidence>
<proteinExistence type="predicted"/>
<dbReference type="PANTHER" id="PTHR33730">
    <property type="entry name" value="OS05G0542732 PROTEIN-RELATED"/>
    <property type="match status" value="1"/>
</dbReference>
<dbReference type="PANTHER" id="PTHR33730:SF4">
    <property type="entry name" value="OS05G0542732 PROTEIN"/>
    <property type="match status" value="1"/>
</dbReference>
<reference evidence="1 2" key="1">
    <citation type="journal article" date="2013" name="BMC Genomics">
        <title>The miniature genome of a carnivorous plant Genlisea aurea contains a low number of genes and short non-coding sequences.</title>
        <authorList>
            <person name="Leushkin E.V."/>
            <person name="Sutormin R.A."/>
            <person name="Nabieva E.R."/>
            <person name="Penin A.A."/>
            <person name="Kondrashov A.S."/>
            <person name="Logacheva M.D."/>
        </authorList>
    </citation>
    <scope>NUCLEOTIDE SEQUENCE [LARGE SCALE GENOMIC DNA]</scope>
</reference>
<sequence length="104" mass="11146">MAGLQRSSISFRRQGSSGLVWDDKLLAGEFNQRKEEEEEDGVTAEKSEIKVEIVETKKPDPETKPAAESGYDGGIKIAAGNVSPTIDPPSPKVSVCGFCSAFSK</sequence>
<gene>
    <name evidence="1" type="ORF">M569_09525</name>
</gene>
<dbReference type="Proteomes" id="UP000015453">
    <property type="component" value="Unassembled WGS sequence"/>
</dbReference>
<organism evidence="1 2">
    <name type="scientific">Genlisea aurea</name>
    <dbReference type="NCBI Taxonomy" id="192259"/>
    <lineage>
        <taxon>Eukaryota</taxon>
        <taxon>Viridiplantae</taxon>
        <taxon>Streptophyta</taxon>
        <taxon>Embryophyta</taxon>
        <taxon>Tracheophyta</taxon>
        <taxon>Spermatophyta</taxon>
        <taxon>Magnoliopsida</taxon>
        <taxon>eudicotyledons</taxon>
        <taxon>Gunneridae</taxon>
        <taxon>Pentapetalae</taxon>
        <taxon>asterids</taxon>
        <taxon>lamiids</taxon>
        <taxon>Lamiales</taxon>
        <taxon>Lentibulariaceae</taxon>
        <taxon>Genlisea</taxon>
    </lineage>
</organism>
<evidence type="ECO:0008006" key="3">
    <source>
        <dbReference type="Google" id="ProtNLM"/>
    </source>
</evidence>
<dbReference type="OrthoDB" id="689003at2759"/>
<dbReference type="InterPro" id="IPR031421">
    <property type="entry name" value="DUF4666"/>
</dbReference>
<dbReference type="Pfam" id="PF15697">
    <property type="entry name" value="DUF4666"/>
    <property type="match status" value="1"/>
</dbReference>
<dbReference type="EMBL" id="AUSU01004342">
    <property type="protein sequence ID" value="EPS65253.1"/>
    <property type="molecule type" value="Genomic_DNA"/>
</dbReference>
<accession>S8DQ67</accession>
<dbReference type="AlphaFoldDB" id="S8DQ67"/>
<keyword evidence="2" id="KW-1185">Reference proteome</keyword>